<feature type="transmembrane region" description="Helical" evidence="2">
    <location>
        <begin position="12"/>
        <end position="32"/>
    </location>
</feature>
<keyword evidence="2" id="KW-0812">Transmembrane</keyword>
<evidence type="ECO:0000313" key="4">
    <source>
        <dbReference type="Proteomes" id="UP000675881"/>
    </source>
</evidence>
<organism evidence="3 4">
    <name type="scientific">Lepeophtheirus salmonis</name>
    <name type="common">Salmon louse</name>
    <name type="synonym">Caligus salmonis</name>
    <dbReference type="NCBI Taxonomy" id="72036"/>
    <lineage>
        <taxon>Eukaryota</taxon>
        <taxon>Metazoa</taxon>
        <taxon>Ecdysozoa</taxon>
        <taxon>Arthropoda</taxon>
        <taxon>Crustacea</taxon>
        <taxon>Multicrustacea</taxon>
        <taxon>Hexanauplia</taxon>
        <taxon>Copepoda</taxon>
        <taxon>Siphonostomatoida</taxon>
        <taxon>Caligidae</taxon>
        <taxon>Lepeophtheirus</taxon>
    </lineage>
</organism>
<gene>
    <name evidence="3" type="ORF">LSAA_2962</name>
</gene>
<evidence type="ECO:0000256" key="1">
    <source>
        <dbReference type="SAM" id="MobiDB-lite"/>
    </source>
</evidence>
<reference evidence="3" key="1">
    <citation type="submission" date="2021-02" db="EMBL/GenBank/DDBJ databases">
        <authorList>
            <person name="Bekaert M."/>
        </authorList>
    </citation>
    <scope>NUCLEOTIDE SEQUENCE</scope>
    <source>
        <strain evidence="3">IoA-00</strain>
    </source>
</reference>
<accession>A0A7R8H174</accession>
<keyword evidence="4" id="KW-1185">Reference proteome</keyword>
<keyword evidence="2" id="KW-1133">Transmembrane helix</keyword>
<evidence type="ECO:0000256" key="2">
    <source>
        <dbReference type="SAM" id="Phobius"/>
    </source>
</evidence>
<proteinExistence type="predicted"/>
<name>A0A7R8H174_LEPSM</name>
<sequence length="157" mass="17023">MGGKSKMIRTTMSVLGMILSYTCGIGFLGGLAGTLDSIGHIMGDVADGIGFVSKAIDVVESFFDPSSTKKTAEEVPELSLEAPAIDKNPHRQKILSGVEPLTTPTPLTPEPIKMGSPPKTKPYVNNNNYKGKRSPPSSPKGRRYRRNEDEEEEDEED</sequence>
<dbReference type="Proteomes" id="UP000675881">
    <property type="component" value="Chromosome 11"/>
</dbReference>
<keyword evidence="2" id="KW-0472">Membrane</keyword>
<dbReference type="AlphaFoldDB" id="A0A7R8H174"/>
<dbReference type="OrthoDB" id="10623299at2759"/>
<protein>
    <submittedName>
        <fullName evidence="3">(salmon louse) hypothetical protein</fullName>
    </submittedName>
</protein>
<evidence type="ECO:0000313" key="3">
    <source>
        <dbReference type="EMBL" id="CAF2801863.1"/>
    </source>
</evidence>
<feature type="region of interest" description="Disordered" evidence="1">
    <location>
        <begin position="81"/>
        <end position="157"/>
    </location>
</feature>
<dbReference type="EMBL" id="HG994590">
    <property type="protein sequence ID" value="CAF2801863.1"/>
    <property type="molecule type" value="Genomic_DNA"/>
</dbReference>